<dbReference type="GO" id="GO:0003677">
    <property type="term" value="F:DNA binding"/>
    <property type="evidence" value="ECO:0007669"/>
    <property type="project" value="UniProtKB-KW"/>
</dbReference>
<dbReference type="OrthoDB" id="6692720at2"/>
<dbReference type="RefSeq" id="WP_064804932.1">
    <property type="nucleotide sequence ID" value="NZ_CP016022.1"/>
</dbReference>
<name>A0A191ZZN2_9RALS</name>
<proteinExistence type="inferred from homology"/>
<keyword evidence="6" id="KW-1185">Reference proteome</keyword>
<evidence type="ECO:0000256" key="3">
    <source>
        <dbReference type="ARBA" id="ARBA00023125"/>
    </source>
</evidence>
<evidence type="ECO:0000313" key="5">
    <source>
        <dbReference type="EMBL" id="ANJ73517.1"/>
    </source>
</evidence>
<reference evidence="6" key="1">
    <citation type="submission" date="2016-06" db="EMBL/GenBank/DDBJ databases">
        <authorList>
            <person name="Xu Y."/>
            <person name="Nagy A."/>
            <person name="Yan X."/>
            <person name="Kim S.W."/>
            <person name="Haley B."/>
            <person name="Liu N.T."/>
            <person name="Nou X."/>
        </authorList>
    </citation>
    <scope>NUCLEOTIDE SEQUENCE [LARGE SCALE GENOMIC DNA]</scope>
    <source>
        <strain evidence="6">ATCC 49129</strain>
    </source>
</reference>
<keyword evidence="4" id="KW-0804">Transcription</keyword>
<dbReference type="InterPro" id="IPR010982">
    <property type="entry name" value="Lambda_DNA-bd_dom_sf"/>
</dbReference>
<evidence type="ECO:0000313" key="6">
    <source>
        <dbReference type="Proteomes" id="UP000078572"/>
    </source>
</evidence>
<dbReference type="Pfam" id="PF13693">
    <property type="entry name" value="HTH_35"/>
    <property type="match status" value="1"/>
</dbReference>
<evidence type="ECO:0000256" key="4">
    <source>
        <dbReference type="ARBA" id="ARBA00023163"/>
    </source>
</evidence>
<comment type="similarity">
    <text evidence="1">Belongs to the ner transcriptional regulatory family.</text>
</comment>
<dbReference type="GeneID" id="61527138"/>
<sequence>MSKKQAAGWHREDIKAAIRKKGSTMNDLARENGLPPSTVRNALTRPAYSGELAIMHFLNVPGHELWPERWTPEGRRIRPRYAQKYSGTAHFDTVKAAA</sequence>
<keyword evidence="3" id="KW-0238">DNA-binding</keyword>
<organism evidence="5 6">
    <name type="scientific">Ralstonia insidiosa</name>
    <dbReference type="NCBI Taxonomy" id="190721"/>
    <lineage>
        <taxon>Bacteria</taxon>
        <taxon>Pseudomonadati</taxon>
        <taxon>Pseudomonadota</taxon>
        <taxon>Betaproteobacteria</taxon>
        <taxon>Burkholderiales</taxon>
        <taxon>Burkholderiaceae</taxon>
        <taxon>Ralstonia</taxon>
    </lineage>
</organism>
<dbReference type="InterPro" id="IPR038722">
    <property type="entry name" value="Ner_HTH_dom"/>
</dbReference>
<dbReference type="AlphaFoldDB" id="A0A191ZZN2"/>
<dbReference type="Gene3D" id="1.10.260.40">
    <property type="entry name" value="lambda repressor-like DNA-binding domains"/>
    <property type="match status" value="1"/>
</dbReference>
<dbReference type="SUPFAM" id="SSF47413">
    <property type="entry name" value="lambda repressor-like DNA-binding domains"/>
    <property type="match status" value="1"/>
</dbReference>
<keyword evidence="2" id="KW-0805">Transcription regulation</keyword>
<dbReference type="Proteomes" id="UP000078572">
    <property type="component" value="Chromosome 1"/>
</dbReference>
<accession>A0A191ZZN2</accession>
<dbReference type="EMBL" id="CP016022">
    <property type="protein sequence ID" value="ANJ73517.1"/>
    <property type="molecule type" value="Genomic_DNA"/>
</dbReference>
<protein>
    <submittedName>
        <fullName evidence="5">Uncharacterized protein</fullName>
    </submittedName>
</protein>
<evidence type="ECO:0000256" key="1">
    <source>
        <dbReference type="ARBA" id="ARBA00006157"/>
    </source>
</evidence>
<gene>
    <name evidence="5" type="ORF">A9Y76_14040</name>
</gene>
<evidence type="ECO:0000256" key="2">
    <source>
        <dbReference type="ARBA" id="ARBA00023015"/>
    </source>
</evidence>